<dbReference type="Proteomes" id="UP000046392">
    <property type="component" value="Unplaced"/>
</dbReference>
<evidence type="ECO:0000259" key="1">
    <source>
        <dbReference type="SMART" id="SM00198"/>
    </source>
</evidence>
<dbReference type="InterPro" id="IPR034113">
    <property type="entry name" value="SCP_GAPR1-like"/>
</dbReference>
<dbReference type="PANTHER" id="PTHR10334">
    <property type="entry name" value="CYSTEINE-RICH SECRETORY PROTEIN-RELATED"/>
    <property type="match status" value="1"/>
</dbReference>
<protein>
    <submittedName>
        <fullName evidence="3">SCP domain-containing protein</fullName>
    </submittedName>
</protein>
<dbReference type="CDD" id="cd05382">
    <property type="entry name" value="CAP_GAPR1-like"/>
    <property type="match status" value="1"/>
</dbReference>
<dbReference type="SUPFAM" id="SSF55797">
    <property type="entry name" value="PR-1-like"/>
    <property type="match status" value="1"/>
</dbReference>
<dbReference type="AlphaFoldDB" id="A0A0N5B6R6"/>
<organism evidence="2 3">
    <name type="scientific">Strongyloides papillosus</name>
    <name type="common">Intestinal threadworm</name>
    <dbReference type="NCBI Taxonomy" id="174720"/>
    <lineage>
        <taxon>Eukaryota</taxon>
        <taxon>Metazoa</taxon>
        <taxon>Ecdysozoa</taxon>
        <taxon>Nematoda</taxon>
        <taxon>Chromadorea</taxon>
        <taxon>Rhabditida</taxon>
        <taxon>Tylenchina</taxon>
        <taxon>Panagrolaimomorpha</taxon>
        <taxon>Strongyloidoidea</taxon>
        <taxon>Strongyloididae</taxon>
        <taxon>Strongyloides</taxon>
    </lineage>
</organism>
<evidence type="ECO:0000313" key="2">
    <source>
        <dbReference type="Proteomes" id="UP000046392"/>
    </source>
</evidence>
<sequence>MNDFDIENIRVEILKKTNEYRKRHQANPLVLDPEINNYAQEWAEKLIKKNVLAHRPNNKYGENIAMISSPNLVHCIDLWYDEVKNYDYNSLDTNFKSLHFTQLVWTSSKKVGFGIAKNSSTYVVVANFDPKGNILKKFNENVLPPV</sequence>
<dbReference type="InterPro" id="IPR001283">
    <property type="entry name" value="CRISP-related"/>
</dbReference>
<dbReference type="InterPro" id="IPR014044">
    <property type="entry name" value="CAP_dom"/>
</dbReference>
<dbReference type="WBParaSite" id="SPAL_0000175200.1">
    <property type="protein sequence ID" value="SPAL_0000175200.1"/>
    <property type="gene ID" value="SPAL_0000175200"/>
</dbReference>
<evidence type="ECO:0000313" key="3">
    <source>
        <dbReference type="WBParaSite" id="SPAL_0000175200.1"/>
    </source>
</evidence>
<name>A0A0N5B6R6_STREA</name>
<dbReference type="Gene3D" id="3.40.33.10">
    <property type="entry name" value="CAP"/>
    <property type="match status" value="1"/>
</dbReference>
<feature type="domain" description="SCP" evidence="1">
    <location>
        <begin position="8"/>
        <end position="136"/>
    </location>
</feature>
<proteinExistence type="predicted"/>
<dbReference type="FunFam" id="3.40.33.10:FF:000002">
    <property type="entry name" value="Golgi-associated plant pathogenesis-related protein 1"/>
    <property type="match status" value="1"/>
</dbReference>
<dbReference type="InterPro" id="IPR035940">
    <property type="entry name" value="CAP_sf"/>
</dbReference>
<dbReference type="Pfam" id="PF00188">
    <property type="entry name" value="CAP"/>
    <property type="match status" value="1"/>
</dbReference>
<dbReference type="SMART" id="SM00198">
    <property type="entry name" value="SCP"/>
    <property type="match status" value="1"/>
</dbReference>
<accession>A0A0N5B6R6</accession>
<dbReference type="PRINTS" id="PR00837">
    <property type="entry name" value="V5TPXLIKE"/>
</dbReference>
<reference evidence="3" key="1">
    <citation type="submission" date="2017-02" db="UniProtKB">
        <authorList>
            <consortium name="WormBaseParasite"/>
        </authorList>
    </citation>
    <scope>IDENTIFICATION</scope>
</reference>
<keyword evidence="2" id="KW-1185">Reference proteome</keyword>
<dbReference type="STRING" id="174720.A0A0N5B6R6"/>